<dbReference type="Proteomes" id="UP000034911">
    <property type="component" value="Unassembled WGS sequence"/>
</dbReference>
<organism evidence="1 2">
    <name type="scientific">Candidatus Magasanikbacteria bacterium GW2011_GWC2_45_8</name>
    <dbReference type="NCBI Taxonomy" id="1619050"/>
    <lineage>
        <taxon>Bacteria</taxon>
        <taxon>Candidatus Magasanikiibacteriota</taxon>
    </lineage>
</organism>
<proteinExistence type="predicted"/>
<sequence length="270" mass="29136">MSYPIAIVSDCGGQAMSRMMTRYLALFSNAACVGYESSSLVEASGNLVDALDALMGHEGAVVCNSAPRRDALGTNGSAIVYGTVGKVTVVSTVGVLGFLKRLVPDFTARALDMDAFMRMKCGNKSLTTHNFRGLQVIPFVLQFLKIGHDLSKVSTPHDKFPTVEPCVWLIDTIEGRPTNLKLSILRSEALWFVPGNAVWISLGETDPKELRCYERLTHIPEGGIGIYEGSSGLGDDRFLEIAVMGGSAAETLGIPTLFYTEHPQITIMKG</sequence>
<comment type="caution">
    <text evidence="1">The sequence shown here is derived from an EMBL/GenBank/DDBJ whole genome shotgun (WGS) entry which is preliminary data.</text>
</comment>
<name>A0A0G1N087_9BACT</name>
<gene>
    <name evidence="1" type="ORF">UX20_C0010G0006</name>
</gene>
<dbReference type="AlphaFoldDB" id="A0A0G1N087"/>
<accession>A0A0G1N087</accession>
<reference evidence="1 2" key="1">
    <citation type="journal article" date="2015" name="Nature">
        <title>rRNA introns, odd ribosomes, and small enigmatic genomes across a large radiation of phyla.</title>
        <authorList>
            <person name="Brown C.T."/>
            <person name="Hug L.A."/>
            <person name="Thomas B.C."/>
            <person name="Sharon I."/>
            <person name="Castelle C.J."/>
            <person name="Singh A."/>
            <person name="Wilkins M.J."/>
            <person name="Williams K.H."/>
            <person name="Banfield J.F."/>
        </authorList>
    </citation>
    <scope>NUCLEOTIDE SEQUENCE [LARGE SCALE GENOMIC DNA]</scope>
</reference>
<dbReference type="EMBL" id="LCLH01000010">
    <property type="protein sequence ID" value="KKU13914.1"/>
    <property type="molecule type" value="Genomic_DNA"/>
</dbReference>
<protein>
    <submittedName>
        <fullName evidence="1">Uncharacterized protein</fullName>
    </submittedName>
</protein>
<evidence type="ECO:0000313" key="1">
    <source>
        <dbReference type="EMBL" id="KKU13914.1"/>
    </source>
</evidence>
<evidence type="ECO:0000313" key="2">
    <source>
        <dbReference type="Proteomes" id="UP000034911"/>
    </source>
</evidence>